<dbReference type="InterPro" id="IPR015421">
    <property type="entry name" value="PyrdxlP-dep_Trfase_major"/>
</dbReference>
<comment type="cofactor">
    <cofactor evidence="1">
        <name>pyridoxal 5'-phosphate</name>
        <dbReference type="ChEBI" id="CHEBI:597326"/>
    </cofactor>
</comment>
<dbReference type="PANTHER" id="PTHR46383">
    <property type="entry name" value="ASPARTATE AMINOTRANSFERASE"/>
    <property type="match status" value="1"/>
</dbReference>
<dbReference type="InterPro" id="IPR004839">
    <property type="entry name" value="Aminotransferase_I/II_large"/>
</dbReference>
<evidence type="ECO:0000313" key="7">
    <source>
        <dbReference type="EMBL" id="KMQ90106.1"/>
    </source>
</evidence>
<protein>
    <submittedName>
        <fullName evidence="7">Aspartate aminotransferase</fullName>
    </submittedName>
</protein>
<dbReference type="EMBL" id="LBMM01007033">
    <property type="protein sequence ID" value="KMQ90106.1"/>
    <property type="molecule type" value="Genomic_DNA"/>
</dbReference>
<dbReference type="Gene3D" id="3.90.1150.10">
    <property type="entry name" value="Aspartate Aminotransferase, domain 1"/>
    <property type="match status" value="1"/>
</dbReference>
<dbReference type="STRING" id="67767.A0A0J7KIS8"/>
<reference evidence="7 8" key="1">
    <citation type="submission" date="2015-04" db="EMBL/GenBank/DDBJ databases">
        <title>Lasius niger genome sequencing.</title>
        <authorList>
            <person name="Konorov E.A."/>
            <person name="Nikitin M.A."/>
            <person name="Kirill M.V."/>
            <person name="Chang P."/>
        </authorList>
    </citation>
    <scope>NUCLEOTIDE SEQUENCE [LARGE SCALE GENOMIC DNA]</scope>
    <source>
        <tissue evidence="7">Whole</tissue>
    </source>
</reference>
<keyword evidence="3 7" id="KW-0032">Aminotransferase</keyword>
<dbReference type="PaxDb" id="67767-A0A0J7KIS8"/>
<dbReference type="PRINTS" id="PR00753">
    <property type="entry name" value="ACCSYNTHASE"/>
</dbReference>
<keyword evidence="8" id="KW-1185">Reference proteome</keyword>
<evidence type="ECO:0000256" key="1">
    <source>
        <dbReference type="ARBA" id="ARBA00001933"/>
    </source>
</evidence>
<name>A0A0J7KIS8_LASNI</name>
<dbReference type="GO" id="GO:0033853">
    <property type="term" value="F:aspartate-prephenate aminotransferase activity"/>
    <property type="evidence" value="ECO:0007669"/>
    <property type="project" value="UniProtKB-ARBA"/>
</dbReference>
<dbReference type="Gene3D" id="3.40.640.10">
    <property type="entry name" value="Type I PLP-dependent aspartate aminotransferase-like (Major domain)"/>
    <property type="match status" value="1"/>
</dbReference>
<keyword evidence="5" id="KW-0663">Pyridoxal phosphate</keyword>
<comment type="similarity">
    <text evidence="2">Belongs to the class-I pyridoxal-phosphate-dependent aminotransferase family.</text>
</comment>
<dbReference type="InterPro" id="IPR050596">
    <property type="entry name" value="AspAT/PAT-like"/>
</dbReference>
<sequence>MVGNGGKQLLFNACLAVINPGDEVIIPAPYWVSYPLTVQFAGGKSVFVDALEENAFHPTATQIEAAITPKTKVLILNSPSNPTGAVLSKGELEEIAQIMRKYPEIWIFSDEMYEHLTFDGQKSHSLAAIAPDLADRILTMNGMSKAYSMTGWRVGFAHGPAELISAMMVLQGNSTSGICAPAQGAALAALEDGLGGVAEMRATYEKRRDLFMTKLSEVKDLSCRKPEGAFYAFPNIEKWIDKTTKAGRALKDDFDIVNALLEEEGLAVVHGTPFGKPGYLRLSFAASEKDLIEGARRLQVFAEGLH</sequence>
<dbReference type="Proteomes" id="UP000036403">
    <property type="component" value="Unassembled WGS sequence"/>
</dbReference>
<dbReference type="GO" id="GO:0030170">
    <property type="term" value="F:pyridoxal phosphate binding"/>
    <property type="evidence" value="ECO:0007669"/>
    <property type="project" value="InterPro"/>
</dbReference>
<dbReference type="CDD" id="cd00609">
    <property type="entry name" value="AAT_like"/>
    <property type="match status" value="1"/>
</dbReference>
<dbReference type="AlphaFoldDB" id="A0A0J7KIS8"/>
<proteinExistence type="inferred from homology"/>
<dbReference type="InterPro" id="IPR015424">
    <property type="entry name" value="PyrdxlP-dep_Trfase"/>
</dbReference>
<feature type="domain" description="Aminotransferase class I/classII large" evidence="6">
    <location>
        <begin position="2"/>
        <end position="295"/>
    </location>
</feature>
<dbReference type="PROSITE" id="PS00105">
    <property type="entry name" value="AA_TRANSFER_CLASS_1"/>
    <property type="match status" value="1"/>
</dbReference>
<evidence type="ECO:0000256" key="3">
    <source>
        <dbReference type="ARBA" id="ARBA00022576"/>
    </source>
</evidence>
<evidence type="ECO:0000259" key="6">
    <source>
        <dbReference type="Pfam" id="PF00155"/>
    </source>
</evidence>
<keyword evidence="4 7" id="KW-0808">Transferase</keyword>
<dbReference type="PANTHER" id="PTHR46383:SF1">
    <property type="entry name" value="ASPARTATE AMINOTRANSFERASE"/>
    <property type="match status" value="1"/>
</dbReference>
<evidence type="ECO:0000313" key="8">
    <source>
        <dbReference type="Proteomes" id="UP000036403"/>
    </source>
</evidence>
<evidence type="ECO:0000256" key="5">
    <source>
        <dbReference type="ARBA" id="ARBA00022898"/>
    </source>
</evidence>
<dbReference type="GO" id="GO:0033854">
    <property type="term" value="F:glutamate-prephenate aminotransferase activity"/>
    <property type="evidence" value="ECO:0007669"/>
    <property type="project" value="UniProtKB-ARBA"/>
</dbReference>
<evidence type="ECO:0000256" key="4">
    <source>
        <dbReference type="ARBA" id="ARBA00022679"/>
    </source>
</evidence>
<evidence type="ECO:0000256" key="2">
    <source>
        <dbReference type="ARBA" id="ARBA00007441"/>
    </source>
</evidence>
<dbReference type="OrthoDB" id="10055408at2759"/>
<dbReference type="InterPro" id="IPR004838">
    <property type="entry name" value="NHTrfase_class1_PyrdxlP-BS"/>
</dbReference>
<dbReference type="GO" id="GO:0006520">
    <property type="term" value="P:amino acid metabolic process"/>
    <property type="evidence" value="ECO:0007669"/>
    <property type="project" value="InterPro"/>
</dbReference>
<dbReference type="FunFam" id="3.40.640.10:FF:000033">
    <property type="entry name" value="Aspartate aminotransferase"/>
    <property type="match status" value="1"/>
</dbReference>
<organism evidence="7 8">
    <name type="scientific">Lasius niger</name>
    <name type="common">Black garden ant</name>
    <dbReference type="NCBI Taxonomy" id="67767"/>
    <lineage>
        <taxon>Eukaryota</taxon>
        <taxon>Metazoa</taxon>
        <taxon>Ecdysozoa</taxon>
        <taxon>Arthropoda</taxon>
        <taxon>Hexapoda</taxon>
        <taxon>Insecta</taxon>
        <taxon>Pterygota</taxon>
        <taxon>Neoptera</taxon>
        <taxon>Endopterygota</taxon>
        <taxon>Hymenoptera</taxon>
        <taxon>Apocrita</taxon>
        <taxon>Aculeata</taxon>
        <taxon>Formicoidea</taxon>
        <taxon>Formicidae</taxon>
        <taxon>Formicinae</taxon>
        <taxon>Lasius</taxon>
        <taxon>Lasius</taxon>
    </lineage>
</organism>
<dbReference type="InterPro" id="IPR015422">
    <property type="entry name" value="PyrdxlP-dep_Trfase_small"/>
</dbReference>
<gene>
    <name evidence="7" type="ORF">RF55_10173</name>
</gene>
<comment type="caution">
    <text evidence="7">The sequence shown here is derived from an EMBL/GenBank/DDBJ whole genome shotgun (WGS) entry which is preliminary data.</text>
</comment>
<accession>A0A0J7KIS8</accession>
<dbReference type="Pfam" id="PF00155">
    <property type="entry name" value="Aminotran_1_2"/>
    <property type="match status" value="1"/>
</dbReference>
<dbReference type="SUPFAM" id="SSF53383">
    <property type="entry name" value="PLP-dependent transferases"/>
    <property type="match status" value="1"/>
</dbReference>